<name>A0A8S4N314_OWEFU</name>
<comment type="subcellular location">
    <subcellularLocation>
        <location evidence="1">Nucleus</location>
    </subcellularLocation>
</comment>
<feature type="compositionally biased region" description="Low complexity" evidence="12">
    <location>
        <begin position="1017"/>
        <end position="1051"/>
    </location>
</feature>
<evidence type="ECO:0000256" key="5">
    <source>
        <dbReference type="ARBA" id="ARBA00022679"/>
    </source>
</evidence>
<evidence type="ECO:0000256" key="1">
    <source>
        <dbReference type="ARBA" id="ARBA00004123"/>
    </source>
</evidence>
<evidence type="ECO:0000313" key="14">
    <source>
        <dbReference type="EMBL" id="CAH1775693.1"/>
    </source>
</evidence>
<feature type="compositionally biased region" description="Basic and acidic residues" evidence="12">
    <location>
        <begin position="924"/>
        <end position="934"/>
    </location>
</feature>
<feature type="domain" description="DOT1" evidence="13">
    <location>
        <begin position="1"/>
        <end position="40"/>
    </location>
</feature>
<comment type="caution">
    <text evidence="14">The sequence shown here is derived from an EMBL/GenBank/DDBJ whole genome shotgun (WGS) entry which is preliminary data.</text>
</comment>
<dbReference type="EC" id="2.1.1.360" evidence="2"/>
<accession>A0A8S4N314</accession>
<feature type="coiled-coil region" evidence="11">
    <location>
        <begin position="283"/>
        <end position="317"/>
    </location>
</feature>
<evidence type="ECO:0000256" key="7">
    <source>
        <dbReference type="ARBA" id="ARBA00022853"/>
    </source>
</evidence>
<dbReference type="GO" id="GO:0006281">
    <property type="term" value="P:DNA repair"/>
    <property type="evidence" value="ECO:0007669"/>
    <property type="project" value="TreeGrafter"/>
</dbReference>
<sequence length="1200" mass="130234">MHVRELLPVEGAVSWTDKALSYFIHTIDRTLLEKYFQKMNDPKFREDIEKETRRDRKGRPLNSKEQQENLPGVIDDPGRRSKITLSRCSSKSSTRSMRFEEELSTSEISGYSVLGPTTRRQWSEYCHKPVTSQSESEEEDGKKTPSRRMRERPPSSNGSSARSSRSSSRASKKTPNKRKSLKKGAKTGRGSANSKKALESLDLLHTHTVLSTTSQQSEGRSLNYNDKSMEGSQAKYDKLKASALPAQTQFTEEETPPALNRLLDKFRQQYMQHLSLMKCPQYKAAVKQQIDDERALNMELKSKTSQLEKQIQNLQKDSVGQLKARLSELGITANTPAEFLAKAKEIVMRHKELEVQASNIQMTVSALEGEQQRLLGSHQQALYDQAILSGKLKEGMPGMTQELIMKEITASLAHKQQLISRLEKFDSDSKLSQENNSLQHENHKYLPQPGSKQGQHSKMSSPKSQAASKLSGNPKAGNRRKKQQVKEKGEKDKVSQEYMQNFDARLKSIIASALMGEYPDMEKQKEQAKVKTMLSPKDTNLQNKSSSQEGLLDHKNVSPAKLALKRHLSQERLDIESEHESKKEILHSGPNGIISLPVKIPLLNIGDVVVGRAGASMPVSIPLANVNKPKLLGGKHHGAGDHKNTIVRSYSPISRPSSGSSTESAEEIQGPPGSIGHSPGLHNKTHSPSQHSPGAKSAAFNIDSLVKETKAGMPSPGGMFRPHGHLPQVHNPYLMTSYPGIGVSAMPPGALQAYHQADLLSKSMPNLPPHSPSYLQFPDQKYPAKPQHSKPERKKPRRKRSRSKSPLTKAPSSGNSEPGQTLMKTLMAAKPSVLNMTSQPLAVTAISSPESSAKSSPVAISPNITARPGAYSNLPPTGTRTGRSDFDALVAFASSELDRNKKETEARGRGTPPASPHSRSGSSEGRRRSQDSHRSRSRSPLSPHGREPGDPLAQGDAYSKYDRHFKKKFFNRNRSQNLSSSMPSGGGGDNYGKFRPKGKGWDLSHSGREKSGQGQISPSVSSSSSAPSTSSTSTTTTPAPVSSTTSTTSSTNPFLEAIKSTSPSFNLGLPAVPMGNANSAGFGFTSGLGTVNAFGMPITKTGPAFGGLGELTATTNPLLAPRAQLGGLGMPPPTSLPKQQLNLEVPRPVMSVGPNPGMRAPTAPGPRVTPGNAGSSRSSQPEEATMRPAAVTTRSTAVNK</sequence>
<dbReference type="PROSITE" id="PS51569">
    <property type="entry name" value="DOT1"/>
    <property type="match status" value="1"/>
</dbReference>
<feature type="region of interest" description="Disordered" evidence="12">
    <location>
        <begin position="209"/>
        <end position="230"/>
    </location>
</feature>
<feature type="compositionally biased region" description="Low complexity" evidence="12">
    <location>
        <begin position="154"/>
        <end position="169"/>
    </location>
</feature>
<dbReference type="CDD" id="cd20902">
    <property type="entry name" value="CC_DOT1L"/>
    <property type="match status" value="1"/>
</dbReference>
<feature type="compositionally biased region" description="Basic and acidic residues" evidence="12">
    <location>
        <begin position="896"/>
        <end position="908"/>
    </location>
</feature>
<keyword evidence="8" id="KW-0539">Nucleus</keyword>
<dbReference type="InterPro" id="IPR029063">
    <property type="entry name" value="SAM-dependent_MTases_sf"/>
</dbReference>
<keyword evidence="11" id="KW-0175">Coiled coil</keyword>
<evidence type="ECO:0000256" key="12">
    <source>
        <dbReference type="SAM" id="MobiDB-lite"/>
    </source>
</evidence>
<evidence type="ECO:0000256" key="4">
    <source>
        <dbReference type="ARBA" id="ARBA00022603"/>
    </source>
</evidence>
<dbReference type="GO" id="GO:0032259">
    <property type="term" value="P:methylation"/>
    <property type="evidence" value="ECO:0007669"/>
    <property type="project" value="UniProtKB-KW"/>
</dbReference>
<dbReference type="InterPro" id="IPR030445">
    <property type="entry name" value="H3-K79_meTrfase"/>
</dbReference>
<feature type="compositionally biased region" description="Polar residues" evidence="12">
    <location>
        <begin position="972"/>
        <end position="983"/>
    </location>
</feature>
<feature type="region of interest" description="Disordered" evidence="12">
    <location>
        <begin position="762"/>
        <end position="820"/>
    </location>
</feature>
<feature type="compositionally biased region" description="Basic residues" evidence="12">
    <location>
        <begin position="170"/>
        <end position="186"/>
    </location>
</feature>
<feature type="compositionally biased region" description="Polar residues" evidence="12">
    <location>
        <begin position="810"/>
        <end position="820"/>
    </location>
</feature>
<feature type="compositionally biased region" description="Basic and acidic residues" evidence="12">
    <location>
        <begin position="484"/>
        <end position="495"/>
    </location>
</feature>
<feature type="region of interest" description="Disordered" evidence="12">
    <location>
        <begin position="847"/>
        <end position="1052"/>
    </location>
</feature>
<dbReference type="PANTHER" id="PTHR21451">
    <property type="entry name" value="HISTONE H3 METHYLTRANSFERASE"/>
    <property type="match status" value="1"/>
</dbReference>
<dbReference type="GO" id="GO:0140956">
    <property type="term" value="F:histone H3K79 trimethyltransferase activity"/>
    <property type="evidence" value="ECO:0007669"/>
    <property type="project" value="UniProtKB-EC"/>
</dbReference>
<feature type="region of interest" description="Disordered" evidence="12">
    <location>
        <begin position="1150"/>
        <end position="1200"/>
    </location>
</feature>
<dbReference type="InterPro" id="IPR025789">
    <property type="entry name" value="DOT1_dom"/>
</dbReference>
<keyword evidence="6" id="KW-0949">S-adenosyl-L-methionine</keyword>
<evidence type="ECO:0000256" key="2">
    <source>
        <dbReference type="ARBA" id="ARBA00012190"/>
    </source>
</evidence>
<evidence type="ECO:0000256" key="8">
    <source>
        <dbReference type="ARBA" id="ARBA00023242"/>
    </source>
</evidence>
<evidence type="ECO:0000256" key="11">
    <source>
        <dbReference type="SAM" id="Coils"/>
    </source>
</evidence>
<dbReference type="AlphaFoldDB" id="A0A8S4N314"/>
<feature type="compositionally biased region" description="Low complexity" evidence="12">
    <location>
        <begin position="847"/>
        <end position="856"/>
    </location>
</feature>
<evidence type="ECO:0000256" key="3">
    <source>
        <dbReference type="ARBA" id="ARBA00020987"/>
    </source>
</evidence>
<comment type="catalytic activity">
    <reaction evidence="10">
        <text>L-lysyl(79)-[histone H3] + 3 S-adenosyl-L-methionine = N(6),N(6),N(6)-trimethyl-L-lysyl(79)-[histone H3] + 3 S-adenosyl-L-homocysteine + 3 H(+)</text>
        <dbReference type="Rhea" id="RHEA:60328"/>
        <dbReference type="Rhea" id="RHEA-COMP:15549"/>
        <dbReference type="Rhea" id="RHEA-COMP:15552"/>
        <dbReference type="ChEBI" id="CHEBI:15378"/>
        <dbReference type="ChEBI" id="CHEBI:29969"/>
        <dbReference type="ChEBI" id="CHEBI:57856"/>
        <dbReference type="ChEBI" id="CHEBI:59789"/>
        <dbReference type="ChEBI" id="CHEBI:61961"/>
        <dbReference type="EC" id="2.1.1.360"/>
    </reaction>
</comment>
<keyword evidence="4" id="KW-0489">Methyltransferase</keyword>
<evidence type="ECO:0000313" key="15">
    <source>
        <dbReference type="Proteomes" id="UP000749559"/>
    </source>
</evidence>
<protein>
    <recommendedName>
        <fullName evidence="3">Histone-lysine N-methyltransferase, H3 lysine-79 specific</fullName>
        <ecNumber evidence="2">2.1.1.360</ecNumber>
    </recommendedName>
    <alternativeName>
        <fullName evidence="9">Histone H3-K79 methyltransferase</fullName>
    </alternativeName>
</protein>
<dbReference type="Proteomes" id="UP000749559">
    <property type="component" value="Unassembled WGS sequence"/>
</dbReference>
<reference evidence="14" key="1">
    <citation type="submission" date="2022-03" db="EMBL/GenBank/DDBJ databases">
        <authorList>
            <person name="Martin C."/>
        </authorList>
    </citation>
    <scope>NUCLEOTIDE SEQUENCE</scope>
</reference>
<keyword evidence="15" id="KW-1185">Reference proteome</keyword>
<gene>
    <name evidence="14" type="ORF">OFUS_LOCUS2963</name>
</gene>
<dbReference type="EMBL" id="CAIIXF020000001">
    <property type="protein sequence ID" value="CAH1775693.1"/>
    <property type="molecule type" value="Genomic_DNA"/>
</dbReference>
<dbReference type="Gene3D" id="3.40.50.150">
    <property type="entry name" value="Vaccinia Virus protein VP39"/>
    <property type="match status" value="1"/>
</dbReference>
<evidence type="ECO:0000256" key="9">
    <source>
        <dbReference type="ARBA" id="ARBA00029821"/>
    </source>
</evidence>
<proteinExistence type="predicted"/>
<evidence type="ECO:0000259" key="13">
    <source>
        <dbReference type="PROSITE" id="PS51569"/>
    </source>
</evidence>
<evidence type="ECO:0000256" key="6">
    <source>
        <dbReference type="ARBA" id="ARBA00022691"/>
    </source>
</evidence>
<feature type="compositionally biased region" description="Polar residues" evidence="12">
    <location>
        <begin position="1172"/>
        <end position="1182"/>
    </location>
</feature>
<feature type="region of interest" description="Disordered" evidence="12">
    <location>
        <begin position="46"/>
        <end position="107"/>
    </location>
</feature>
<dbReference type="GO" id="GO:0000077">
    <property type="term" value="P:DNA damage checkpoint signaling"/>
    <property type="evidence" value="ECO:0007669"/>
    <property type="project" value="TreeGrafter"/>
</dbReference>
<feature type="compositionally biased region" description="Basic and acidic residues" evidence="12">
    <location>
        <begin position="999"/>
        <end position="1011"/>
    </location>
</feature>
<dbReference type="GO" id="GO:0005634">
    <property type="term" value="C:nucleus"/>
    <property type="evidence" value="ECO:0007669"/>
    <property type="project" value="UniProtKB-SubCell"/>
</dbReference>
<feature type="compositionally biased region" description="Low complexity" evidence="12">
    <location>
        <begin position="83"/>
        <end position="96"/>
    </location>
</feature>
<dbReference type="PANTHER" id="PTHR21451:SF0">
    <property type="entry name" value="HISTONE-LYSINE N-METHYLTRANSFERASE, H3 LYSINE-79 SPECIFIC"/>
    <property type="match status" value="1"/>
</dbReference>
<dbReference type="OrthoDB" id="443402at2759"/>
<keyword evidence="7" id="KW-0156">Chromatin regulator</keyword>
<feature type="compositionally biased region" description="Polar residues" evidence="12">
    <location>
        <begin position="450"/>
        <end position="471"/>
    </location>
</feature>
<feature type="region of interest" description="Disordered" evidence="12">
    <location>
        <begin position="632"/>
        <end position="696"/>
    </location>
</feature>
<feature type="region of interest" description="Disordered" evidence="12">
    <location>
        <begin position="429"/>
        <end position="495"/>
    </location>
</feature>
<feature type="region of interest" description="Disordered" evidence="12">
    <location>
        <begin position="126"/>
        <end position="195"/>
    </location>
</feature>
<organism evidence="14 15">
    <name type="scientific">Owenia fusiformis</name>
    <name type="common">Polychaete worm</name>
    <dbReference type="NCBI Taxonomy" id="6347"/>
    <lineage>
        <taxon>Eukaryota</taxon>
        <taxon>Metazoa</taxon>
        <taxon>Spiralia</taxon>
        <taxon>Lophotrochozoa</taxon>
        <taxon>Annelida</taxon>
        <taxon>Polychaeta</taxon>
        <taxon>Sedentaria</taxon>
        <taxon>Canalipalpata</taxon>
        <taxon>Sabellida</taxon>
        <taxon>Oweniida</taxon>
        <taxon>Oweniidae</taxon>
        <taxon>Owenia</taxon>
    </lineage>
</organism>
<keyword evidence="5" id="KW-0808">Transferase</keyword>
<feature type="compositionally biased region" description="Basic residues" evidence="12">
    <location>
        <begin position="787"/>
        <end position="803"/>
    </location>
</feature>
<evidence type="ECO:0000256" key="10">
    <source>
        <dbReference type="ARBA" id="ARBA00047770"/>
    </source>
</evidence>
<feature type="compositionally biased region" description="Low complexity" evidence="12">
    <location>
        <begin position="649"/>
        <end position="663"/>
    </location>
</feature>